<dbReference type="AlphaFoldDB" id="U1FNK7"/>
<dbReference type="PANTHER" id="PTHR12110">
    <property type="entry name" value="HYDROXYPYRUVATE ISOMERASE"/>
    <property type="match status" value="1"/>
</dbReference>
<dbReference type="GO" id="GO:0016853">
    <property type="term" value="F:isomerase activity"/>
    <property type="evidence" value="ECO:0007669"/>
    <property type="project" value="UniProtKB-KW"/>
</dbReference>
<dbReference type="Gene3D" id="3.20.20.150">
    <property type="entry name" value="Divalent-metal-dependent TIM barrel enzymes"/>
    <property type="match status" value="1"/>
</dbReference>
<gene>
    <name evidence="3" type="ORF">HMPREF0860_1778</name>
    <name evidence="2" type="ORF">HMPREF1325_0784</name>
</gene>
<organism evidence="2 4">
    <name type="scientific">Treponema socranskii subsp. socranskii VPI DR56BR1116 = ATCC 35536</name>
    <dbReference type="NCBI Taxonomy" id="1125725"/>
    <lineage>
        <taxon>Bacteria</taxon>
        <taxon>Pseudomonadati</taxon>
        <taxon>Spirochaetota</taxon>
        <taxon>Spirochaetia</taxon>
        <taxon>Spirochaetales</taxon>
        <taxon>Treponemataceae</taxon>
        <taxon>Treponema</taxon>
    </lineage>
</organism>
<dbReference type="Pfam" id="PF01261">
    <property type="entry name" value="AP_endonuc_2"/>
    <property type="match status" value="1"/>
</dbReference>
<dbReference type="PATRIC" id="fig|1125725.3.peg.537"/>
<evidence type="ECO:0000313" key="3">
    <source>
        <dbReference type="EMBL" id="ERJ98220.1"/>
    </source>
</evidence>
<name>U1FNK7_TRESO</name>
<dbReference type="EMBL" id="AUZJ01000012">
    <property type="protein sequence ID" value="ERF61463.1"/>
    <property type="molecule type" value="Genomic_DNA"/>
</dbReference>
<proteinExistence type="predicted"/>
<evidence type="ECO:0000259" key="1">
    <source>
        <dbReference type="Pfam" id="PF01261"/>
    </source>
</evidence>
<dbReference type="STRING" id="1125725.HMPREF1325_0784"/>
<evidence type="ECO:0000313" key="2">
    <source>
        <dbReference type="EMBL" id="ERF61463.1"/>
    </source>
</evidence>
<evidence type="ECO:0000313" key="5">
    <source>
        <dbReference type="Proteomes" id="UP000016646"/>
    </source>
</evidence>
<dbReference type="Proteomes" id="UP000016646">
    <property type="component" value="Unassembled WGS sequence"/>
</dbReference>
<accession>U1FNK7</accession>
<comment type="caution">
    <text evidence="2">The sequence shown here is derived from an EMBL/GenBank/DDBJ whole genome shotgun (WGS) entry which is preliminary data.</text>
</comment>
<keyword evidence="5" id="KW-1185">Reference proteome</keyword>
<dbReference type="OrthoDB" id="368468at2"/>
<keyword evidence="2" id="KW-0413">Isomerase</keyword>
<dbReference type="RefSeq" id="WP_021329582.1">
    <property type="nucleotide sequence ID" value="NZ_AUZJ01000012.1"/>
</dbReference>
<reference evidence="4 5" key="1">
    <citation type="submission" date="2013-08" db="EMBL/GenBank/DDBJ databases">
        <authorList>
            <person name="Durkin A.S."/>
            <person name="Haft D.R."/>
            <person name="McCorrison J."/>
            <person name="Torralba M."/>
            <person name="Gillis M."/>
            <person name="Haft D.H."/>
            <person name="Methe B."/>
            <person name="Sutton G."/>
            <person name="Nelson K.E."/>
        </authorList>
    </citation>
    <scope>NUCLEOTIDE SEQUENCE [LARGE SCALE GENOMIC DNA]</scope>
    <source>
        <strain evidence="3 5">ATCC 35536</strain>
        <strain evidence="2 4">VPI DR56BR1116</strain>
    </source>
</reference>
<dbReference type="InterPro" id="IPR013022">
    <property type="entry name" value="Xyl_isomerase-like_TIM-brl"/>
</dbReference>
<dbReference type="Proteomes" id="UP000016412">
    <property type="component" value="Unassembled WGS sequence"/>
</dbReference>
<protein>
    <submittedName>
        <fullName evidence="2">Xylose isomerase-like TIM barrel domain protein</fullName>
    </submittedName>
</protein>
<dbReference type="eggNOG" id="COG1082">
    <property type="taxonomic scope" value="Bacteria"/>
</dbReference>
<dbReference type="InterPro" id="IPR036237">
    <property type="entry name" value="Xyl_isomerase-like_sf"/>
</dbReference>
<sequence>MKLLSSVNSDYNNDLHNWNEIERQVTNIAKAGFTHTQWIHDWEGEYIYSKSEMFQARDLLNGLGLKAHTIHASEGGRRTIIDKDGKKIFRNRYRLTDIRKDYTSMNEYCRLAGVDLLKNRVDLCTYIGASVMVLHMQLPWKLFAESEKDKEDYYAQVCKSFDELAPYAKAAGVRCALENLIVTPWQVQEEAFDRMFDRYDSDFLGFAFDSGHATLQCRHDFNYFLKKYYSRTFATHLQENASIPEALTDDDAEILKHDAHWVPMDARGHGTMDWNEIARYVAKAPLDLPADFEVGIYGKDEEDEFDQLVECRKTAEKFYQMVLDAKT</sequence>
<dbReference type="InterPro" id="IPR050312">
    <property type="entry name" value="IolE/XylAMocC-like"/>
</dbReference>
<feature type="domain" description="Xylose isomerase-like TIM barrel" evidence="1">
    <location>
        <begin position="28"/>
        <end position="310"/>
    </location>
</feature>
<dbReference type="EMBL" id="AVQI01000082">
    <property type="protein sequence ID" value="ERJ98220.1"/>
    <property type="molecule type" value="Genomic_DNA"/>
</dbReference>
<evidence type="ECO:0000313" key="4">
    <source>
        <dbReference type="Proteomes" id="UP000016412"/>
    </source>
</evidence>
<dbReference type="SUPFAM" id="SSF51658">
    <property type="entry name" value="Xylose isomerase-like"/>
    <property type="match status" value="1"/>
</dbReference>